<dbReference type="AlphaFoldDB" id="A0A3E0TXT4"/>
<organism evidence="1 2">
    <name type="scientific">Thalassotalea euphylliae</name>
    <dbReference type="NCBI Taxonomy" id="1655234"/>
    <lineage>
        <taxon>Bacteria</taxon>
        <taxon>Pseudomonadati</taxon>
        <taxon>Pseudomonadota</taxon>
        <taxon>Gammaproteobacteria</taxon>
        <taxon>Alteromonadales</taxon>
        <taxon>Colwelliaceae</taxon>
        <taxon>Thalassotalea</taxon>
    </lineage>
</organism>
<comment type="caution">
    <text evidence="1">The sequence shown here is derived from an EMBL/GenBank/DDBJ whole genome shotgun (WGS) entry which is preliminary data.</text>
</comment>
<gene>
    <name evidence="1" type="ORF">DXX94_01245</name>
</gene>
<sequence>MKFVMVYGASGVGKESIARELAARNGWKLFPQHLAFDVACAVVGFGNAGFEKYQRKICLEAFRTIIETQKDKGIVFTFCYVNPASNFFIEGFLDLLQEFSVSPDFIYLSCDYDEHLRRVLSERRKNTNKLQSKEYLDKYLKKFDFSATIPNVESFQLDTSNLTIEQSATEIECYLKNK</sequence>
<evidence type="ECO:0000313" key="1">
    <source>
        <dbReference type="EMBL" id="REL29456.1"/>
    </source>
</evidence>
<evidence type="ECO:0008006" key="3">
    <source>
        <dbReference type="Google" id="ProtNLM"/>
    </source>
</evidence>
<evidence type="ECO:0000313" key="2">
    <source>
        <dbReference type="Proteomes" id="UP000256899"/>
    </source>
</evidence>
<dbReference type="SUPFAM" id="SSF52540">
    <property type="entry name" value="P-loop containing nucleoside triphosphate hydrolases"/>
    <property type="match status" value="1"/>
</dbReference>
<keyword evidence="2" id="KW-1185">Reference proteome</keyword>
<protein>
    <recommendedName>
        <fullName evidence="3">AAA family ATPase</fullName>
    </recommendedName>
</protein>
<dbReference type="InterPro" id="IPR027417">
    <property type="entry name" value="P-loop_NTPase"/>
</dbReference>
<dbReference type="Gene3D" id="3.40.50.300">
    <property type="entry name" value="P-loop containing nucleotide triphosphate hydrolases"/>
    <property type="match status" value="1"/>
</dbReference>
<dbReference type="EMBL" id="QUOT01000001">
    <property type="protein sequence ID" value="REL29456.1"/>
    <property type="molecule type" value="Genomic_DNA"/>
</dbReference>
<proteinExistence type="predicted"/>
<name>A0A3E0TXT4_9GAMM</name>
<accession>A0A3E0TXT4</accession>
<reference evidence="2" key="1">
    <citation type="submission" date="2018-08" db="EMBL/GenBank/DDBJ databases">
        <title>Thalassotalea euphylliae genome.</title>
        <authorList>
            <person name="Summers S."/>
            <person name="Rice S.A."/>
            <person name="Freckelton M.L."/>
            <person name="Nedved B.T."/>
            <person name="Hadfield M.G."/>
        </authorList>
    </citation>
    <scope>NUCLEOTIDE SEQUENCE [LARGE SCALE GENOMIC DNA]</scope>
    <source>
        <strain evidence="2">H3</strain>
    </source>
</reference>
<dbReference type="Proteomes" id="UP000256899">
    <property type="component" value="Unassembled WGS sequence"/>
</dbReference>
<dbReference type="RefSeq" id="WP_116013350.1">
    <property type="nucleotide sequence ID" value="NZ_QUOT01000001.1"/>
</dbReference>